<evidence type="ECO:0000313" key="1">
    <source>
        <dbReference type="EMBL" id="MBE9222373.1"/>
    </source>
</evidence>
<protein>
    <submittedName>
        <fullName evidence="1">Uncharacterized protein</fullName>
    </submittedName>
</protein>
<dbReference type="EMBL" id="JADEWC010000011">
    <property type="protein sequence ID" value="MBE9222373.1"/>
    <property type="molecule type" value="Genomic_DNA"/>
</dbReference>
<proteinExistence type="predicted"/>
<organism evidence="1 2">
    <name type="scientific">Cyanobacterium stanieri LEGE 03274</name>
    <dbReference type="NCBI Taxonomy" id="1828756"/>
    <lineage>
        <taxon>Bacteria</taxon>
        <taxon>Bacillati</taxon>
        <taxon>Cyanobacteriota</taxon>
        <taxon>Cyanophyceae</taxon>
        <taxon>Oscillatoriophycideae</taxon>
        <taxon>Chroococcales</taxon>
        <taxon>Geminocystaceae</taxon>
        <taxon>Cyanobacterium</taxon>
    </lineage>
</organism>
<gene>
    <name evidence="1" type="ORF">IQ215_06650</name>
</gene>
<comment type="caution">
    <text evidence="1">The sequence shown here is derived from an EMBL/GenBank/DDBJ whole genome shotgun (WGS) entry which is preliminary data.</text>
</comment>
<dbReference type="Proteomes" id="UP000654604">
    <property type="component" value="Unassembled WGS sequence"/>
</dbReference>
<accession>A0ABR9V395</accession>
<name>A0ABR9V395_9CHRO</name>
<dbReference type="RefSeq" id="WP_193800534.1">
    <property type="nucleotide sequence ID" value="NZ_JADEWC010000011.1"/>
</dbReference>
<evidence type="ECO:0000313" key="2">
    <source>
        <dbReference type="Proteomes" id="UP000654604"/>
    </source>
</evidence>
<sequence length="286" mass="32217">MAKSIKQLRSDLAVLDTEVRLLAGELYGLYQLYVEHFFPVLGKQLVLASYQICTQKYPDCFLALSYQQKVDLQRKIKDLGGDFLVRLSGYLAEIDIPDDQLFNDFPRFLTGVTPEEINNLEASIEGLNSEESLFSDVLNPDDILHFYGEIEDCLGEVLTDISAGGNDLLKEYNILPAQIPAKVLEMALKTKDSSKGIADSPNLISLVVEKEDISSKEIKDITPVVAICLRLGEIEFADVGLRGDRTKIIALIDKLMDLQKRYQRTTRLYAIAQAQSQWRSCWSDEN</sequence>
<keyword evidence="2" id="KW-1185">Reference proteome</keyword>
<reference evidence="1 2" key="1">
    <citation type="submission" date="2020-10" db="EMBL/GenBank/DDBJ databases">
        <authorList>
            <person name="Castelo-Branco R."/>
            <person name="Eusebio N."/>
            <person name="Adriana R."/>
            <person name="Vieira A."/>
            <person name="Brugerolle De Fraissinette N."/>
            <person name="Rezende De Castro R."/>
            <person name="Schneider M.P."/>
            <person name="Vasconcelos V."/>
            <person name="Leao P.N."/>
        </authorList>
    </citation>
    <scope>NUCLEOTIDE SEQUENCE [LARGE SCALE GENOMIC DNA]</scope>
    <source>
        <strain evidence="1 2">LEGE 03274</strain>
    </source>
</reference>